<dbReference type="GO" id="GO:0003899">
    <property type="term" value="F:DNA-directed RNA polymerase activity"/>
    <property type="evidence" value="ECO:0007669"/>
    <property type="project" value="UniProtKB-EC"/>
</dbReference>
<accession>A0A016SBM1</accession>
<reference evidence="10" key="1">
    <citation type="journal article" date="2015" name="Nat. Genet.">
        <title>The genome and transcriptome of the zoonotic hookworm Ancylostoma ceylanicum identify infection-specific gene families.</title>
        <authorList>
            <person name="Schwarz E.M."/>
            <person name="Hu Y."/>
            <person name="Antoshechkin I."/>
            <person name="Miller M.M."/>
            <person name="Sternberg P.W."/>
            <person name="Aroian R.V."/>
        </authorList>
    </citation>
    <scope>NUCLEOTIDE SEQUENCE</scope>
    <source>
        <strain evidence="10">HY135</strain>
    </source>
</reference>
<feature type="domain" description="RNA polymerase Rpb2" evidence="8">
    <location>
        <begin position="216"/>
        <end position="300"/>
    </location>
</feature>
<dbReference type="PROSITE" id="PS01166">
    <property type="entry name" value="RNA_POL_BETA"/>
    <property type="match status" value="1"/>
</dbReference>
<dbReference type="FunFam" id="3.90.1800.10:FF:000003">
    <property type="entry name" value="DNA-directed RNA polymerase subunit beta"/>
    <property type="match status" value="1"/>
</dbReference>
<evidence type="ECO:0000259" key="8">
    <source>
        <dbReference type="Pfam" id="PF04560"/>
    </source>
</evidence>
<dbReference type="PANTHER" id="PTHR20856">
    <property type="entry name" value="DNA-DIRECTED RNA POLYMERASE I SUBUNIT 2"/>
    <property type="match status" value="1"/>
</dbReference>
<proteinExistence type="inferred from homology"/>
<evidence type="ECO:0000256" key="6">
    <source>
        <dbReference type="ARBA" id="ARBA00023163"/>
    </source>
</evidence>
<dbReference type="InterPro" id="IPR015712">
    <property type="entry name" value="DNA-dir_RNA_pol_su2"/>
</dbReference>
<dbReference type="InterPro" id="IPR037033">
    <property type="entry name" value="DNA-dir_RNAP_su2_hyb_sf"/>
</dbReference>
<evidence type="ECO:0000256" key="2">
    <source>
        <dbReference type="ARBA" id="ARBA00012418"/>
    </source>
</evidence>
<dbReference type="InterPro" id="IPR007641">
    <property type="entry name" value="RNA_pol_Rpb2_7"/>
</dbReference>
<dbReference type="GO" id="GO:0003677">
    <property type="term" value="F:DNA binding"/>
    <property type="evidence" value="ECO:0007669"/>
    <property type="project" value="InterPro"/>
</dbReference>
<evidence type="ECO:0000256" key="4">
    <source>
        <dbReference type="ARBA" id="ARBA00022679"/>
    </source>
</evidence>
<keyword evidence="6" id="KW-0804">Transcription</keyword>
<organism evidence="9 10">
    <name type="scientific">Ancylostoma ceylanicum</name>
    <dbReference type="NCBI Taxonomy" id="53326"/>
    <lineage>
        <taxon>Eukaryota</taxon>
        <taxon>Metazoa</taxon>
        <taxon>Ecdysozoa</taxon>
        <taxon>Nematoda</taxon>
        <taxon>Chromadorea</taxon>
        <taxon>Rhabditida</taxon>
        <taxon>Rhabditina</taxon>
        <taxon>Rhabditomorpha</taxon>
        <taxon>Strongyloidea</taxon>
        <taxon>Ancylostomatidae</taxon>
        <taxon>Ancylostomatinae</taxon>
        <taxon>Ancylostoma</taxon>
    </lineage>
</organism>
<dbReference type="EC" id="2.7.7.6" evidence="2"/>
<dbReference type="AlphaFoldDB" id="A0A016SBM1"/>
<dbReference type="InterPro" id="IPR007120">
    <property type="entry name" value="DNA-dir_RNAP_su2_dom"/>
</dbReference>
<evidence type="ECO:0000256" key="3">
    <source>
        <dbReference type="ARBA" id="ARBA00022478"/>
    </source>
</evidence>
<dbReference type="Gene3D" id="2.40.270.10">
    <property type="entry name" value="DNA-directed RNA polymerase, subunit 2, domain 6"/>
    <property type="match status" value="1"/>
</dbReference>
<comment type="caution">
    <text evidence="9">The sequence shown here is derived from an EMBL/GenBank/DDBJ whole genome shotgun (WGS) entry which is preliminary data.</text>
</comment>
<feature type="domain" description="DNA-directed RNA polymerase subunit 2 hybrid-binding" evidence="7">
    <location>
        <begin position="21"/>
        <end position="214"/>
    </location>
</feature>
<dbReference type="GO" id="GO:0032549">
    <property type="term" value="F:ribonucleoside binding"/>
    <property type="evidence" value="ECO:0007669"/>
    <property type="project" value="InterPro"/>
</dbReference>
<dbReference type="FunFam" id="2.40.270.10:FF:000011">
    <property type="entry name" value="DNA-directed RNA polymerase subunit beta"/>
    <property type="match status" value="1"/>
</dbReference>
<dbReference type="EMBL" id="JARK01001589">
    <property type="protein sequence ID" value="EYB88033.1"/>
    <property type="molecule type" value="Genomic_DNA"/>
</dbReference>
<sequence length="305" mass="34186">MEYSPVPVSLFSVAAVPGVRSIEYKDVSVTYKNSLPSYAERVLLTYNDEEAHLVKILLRQTRRPELGDKFSSRHGQKGVCGLIAAQEDLPFNDLGMVPDMIMNPHGYPSRMTVGKLMELLSSKNAVLSGRYHYGTAFGGDQVIDVCNELASRGYNYLGKDMLTSGITGQQLSAYIYFGPIYYQKLKHMVHDKMHARARGPRAVLTRQPTEGRSREGGLRLGEMERDCLIAYGASMLLMERLMVSSDEFKVEVCSECGLIGYHGWCQNCRSSKSLANIKIPYACKLLFQELQSMNIVPKLDLARYT</sequence>
<dbReference type="Pfam" id="PF00562">
    <property type="entry name" value="RNA_pol_Rpb2_6"/>
    <property type="match status" value="1"/>
</dbReference>
<dbReference type="Gene3D" id="3.90.1800.10">
    <property type="entry name" value="RNA polymerase alpha subunit dimerisation domain"/>
    <property type="match status" value="1"/>
</dbReference>
<evidence type="ECO:0000256" key="1">
    <source>
        <dbReference type="ARBA" id="ARBA00006835"/>
    </source>
</evidence>
<dbReference type="SUPFAM" id="SSF64484">
    <property type="entry name" value="beta and beta-prime subunits of DNA dependent RNA-polymerase"/>
    <property type="match status" value="1"/>
</dbReference>
<protein>
    <recommendedName>
        <fullName evidence="2">DNA-directed RNA polymerase</fullName>
        <ecNumber evidence="2">2.7.7.6</ecNumber>
    </recommendedName>
</protein>
<keyword evidence="5" id="KW-0548">Nucleotidyltransferase</keyword>
<name>A0A016SBM1_9BILA</name>
<dbReference type="GO" id="GO:0006351">
    <property type="term" value="P:DNA-templated transcription"/>
    <property type="evidence" value="ECO:0007669"/>
    <property type="project" value="InterPro"/>
</dbReference>
<evidence type="ECO:0000259" key="7">
    <source>
        <dbReference type="Pfam" id="PF00562"/>
    </source>
</evidence>
<comment type="similarity">
    <text evidence="1">Belongs to the RNA polymerase beta chain family.</text>
</comment>
<keyword evidence="10" id="KW-1185">Reference proteome</keyword>
<dbReference type="GO" id="GO:0000428">
    <property type="term" value="C:DNA-directed RNA polymerase complex"/>
    <property type="evidence" value="ECO:0007669"/>
    <property type="project" value="UniProtKB-KW"/>
</dbReference>
<dbReference type="Proteomes" id="UP000024635">
    <property type="component" value="Unassembled WGS sequence"/>
</dbReference>
<gene>
    <name evidence="9" type="primary">Acey_s0253.g262</name>
    <name evidence="9" type="ORF">Y032_0253g262</name>
</gene>
<keyword evidence="3" id="KW-0240">DNA-directed RNA polymerase</keyword>
<dbReference type="Pfam" id="PF04560">
    <property type="entry name" value="RNA_pol_Rpb2_7"/>
    <property type="match status" value="1"/>
</dbReference>
<evidence type="ECO:0000313" key="10">
    <source>
        <dbReference type="Proteomes" id="UP000024635"/>
    </source>
</evidence>
<dbReference type="CDD" id="cd00653">
    <property type="entry name" value="RNA_pol_B_RPB2"/>
    <property type="match status" value="1"/>
</dbReference>
<dbReference type="OrthoDB" id="10248617at2759"/>
<dbReference type="InterPro" id="IPR007121">
    <property type="entry name" value="RNA_pol_bsu_CS"/>
</dbReference>
<evidence type="ECO:0000313" key="9">
    <source>
        <dbReference type="EMBL" id="EYB88033.1"/>
    </source>
</evidence>
<evidence type="ECO:0000256" key="5">
    <source>
        <dbReference type="ARBA" id="ARBA00022695"/>
    </source>
</evidence>
<keyword evidence="4" id="KW-0808">Transferase</keyword>